<name>A0ABW4DCJ2_9BACL</name>
<dbReference type="InterPro" id="IPR015422">
    <property type="entry name" value="PyrdxlP-dep_Trfase_small"/>
</dbReference>
<comment type="similarity">
    <text evidence="2">Belongs to the class-V pyridoxal-phosphate-dependent aminotransferase family. NifS/IscS subfamily.</text>
</comment>
<keyword evidence="5" id="KW-0479">Metal-binding</keyword>
<feature type="domain" description="Aminotransferase class V" evidence="11">
    <location>
        <begin position="4"/>
        <end position="366"/>
    </location>
</feature>
<dbReference type="InterPro" id="IPR016454">
    <property type="entry name" value="Cysteine_dSase"/>
</dbReference>
<comment type="catalytic activity">
    <reaction evidence="9">
        <text>(sulfur carrier)-H + L-cysteine = (sulfur carrier)-SH + L-alanine</text>
        <dbReference type="Rhea" id="RHEA:43892"/>
        <dbReference type="Rhea" id="RHEA-COMP:14737"/>
        <dbReference type="Rhea" id="RHEA-COMP:14739"/>
        <dbReference type="ChEBI" id="CHEBI:29917"/>
        <dbReference type="ChEBI" id="CHEBI:35235"/>
        <dbReference type="ChEBI" id="CHEBI:57972"/>
        <dbReference type="ChEBI" id="CHEBI:64428"/>
        <dbReference type="EC" id="2.8.1.7"/>
    </reaction>
</comment>
<evidence type="ECO:0000256" key="4">
    <source>
        <dbReference type="ARBA" id="ARBA00022679"/>
    </source>
</evidence>
<dbReference type="EC" id="2.8.1.7" evidence="3"/>
<organism evidence="12 13">
    <name type="scientific">Paenibacillus farraposensis</name>
    <dbReference type="NCBI Taxonomy" id="2807095"/>
    <lineage>
        <taxon>Bacteria</taxon>
        <taxon>Bacillati</taxon>
        <taxon>Bacillota</taxon>
        <taxon>Bacilli</taxon>
        <taxon>Bacillales</taxon>
        <taxon>Paenibacillaceae</taxon>
        <taxon>Paenibacillus</taxon>
    </lineage>
</organism>
<dbReference type="Pfam" id="PF00266">
    <property type="entry name" value="Aminotran_5"/>
    <property type="match status" value="1"/>
</dbReference>
<reference evidence="13" key="1">
    <citation type="journal article" date="2019" name="Int. J. Syst. Evol. Microbiol.">
        <title>The Global Catalogue of Microorganisms (GCM) 10K type strain sequencing project: providing services to taxonomists for standard genome sequencing and annotation.</title>
        <authorList>
            <consortium name="The Broad Institute Genomics Platform"/>
            <consortium name="The Broad Institute Genome Sequencing Center for Infectious Disease"/>
            <person name="Wu L."/>
            <person name="Ma J."/>
        </authorList>
    </citation>
    <scope>NUCLEOTIDE SEQUENCE [LARGE SCALE GENOMIC DNA]</scope>
    <source>
        <strain evidence="13">CCM 9147</strain>
    </source>
</reference>
<dbReference type="Gene3D" id="1.10.260.50">
    <property type="match status" value="1"/>
</dbReference>
<keyword evidence="7" id="KW-0408">Iron</keyword>
<evidence type="ECO:0000313" key="12">
    <source>
        <dbReference type="EMBL" id="MFD1461493.1"/>
    </source>
</evidence>
<dbReference type="RefSeq" id="WP_229523410.1">
    <property type="nucleotide sequence ID" value="NZ_JAFFQR010000019.1"/>
</dbReference>
<gene>
    <name evidence="12" type="ORF">ACFQ5D_08690</name>
</gene>
<evidence type="ECO:0000259" key="11">
    <source>
        <dbReference type="Pfam" id="PF00266"/>
    </source>
</evidence>
<dbReference type="InterPro" id="IPR015424">
    <property type="entry name" value="PyrdxlP-dep_Trfase"/>
</dbReference>
<dbReference type="InterPro" id="IPR000192">
    <property type="entry name" value="Aminotrans_V_dom"/>
</dbReference>
<keyword evidence="8" id="KW-0411">Iron-sulfur</keyword>
<keyword evidence="6" id="KW-0663">Pyridoxal phosphate</keyword>
<dbReference type="PANTHER" id="PTHR11601:SF34">
    <property type="entry name" value="CYSTEINE DESULFURASE"/>
    <property type="match status" value="1"/>
</dbReference>
<dbReference type="EMBL" id="JBHTNZ010000008">
    <property type="protein sequence ID" value="MFD1461493.1"/>
    <property type="molecule type" value="Genomic_DNA"/>
</dbReference>
<comment type="caution">
    <text evidence="12">The sequence shown here is derived from an EMBL/GenBank/DDBJ whole genome shotgun (WGS) entry which is preliminary data.</text>
</comment>
<accession>A0ABW4DCJ2</accession>
<dbReference type="Gene3D" id="3.40.640.10">
    <property type="entry name" value="Type I PLP-dependent aspartate aminotransferase-like (Major domain)"/>
    <property type="match status" value="1"/>
</dbReference>
<evidence type="ECO:0000256" key="10">
    <source>
        <dbReference type="RuleBase" id="RU004504"/>
    </source>
</evidence>
<evidence type="ECO:0000256" key="1">
    <source>
        <dbReference type="ARBA" id="ARBA00001933"/>
    </source>
</evidence>
<evidence type="ECO:0000256" key="7">
    <source>
        <dbReference type="ARBA" id="ARBA00023004"/>
    </source>
</evidence>
<dbReference type="PIRSF" id="PIRSF005572">
    <property type="entry name" value="NifS"/>
    <property type="match status" value="1"/>
</dbReference>
<dbReference type="PROSITE" id="PS00595">
    <property type="entry name" value="AA_TRANSFER_CLASS_5"/>
    <property type="match status" value="1"/>
</dbReference>
<evidence type="ECO:0000256" key="2">
    <source>
        <dbReference type="ARBA" id="ARBA00006490"/>
    </source>
</evidence>
<evidence type="ECO:0000256" key="6">
    <source>
        <dbReference type="ARBA" id="ARBA00022898"/>
    </source>
</evidence>
<proteinExistence type="inferred from homology"/>
<evidence type="ECO:0000313" key="13">
    <source>
        <dbReference type="Proteomes" id="UP001597340"/>
    </source>
</evidence>
<keyword evidence="13" id="KW-1185">Reference proteome</keyword>
<dbReference type="PANTHER" id="PTHR11601">
    <property type="entry name" value="CYSTEINE DESULFURYLASE FAMILY MEMBER"/>
    <property type="match status" value="1"/>
</dbReference>
<comment type="cofactor">
    <cofactor evidence="1 10">
        <name>pyridoxal 5'-phosphate</name>
        <dbReference type="ChEBI" id="CHEBI:597326"/>
    </cofactor>
</comment>
<dbReference type="InterPro" id="IPR015421">
    <property type="entry name" value="PyrdxlP-dep_Trfase_major"/>
</dbReference>
<evidence type="ECO:0000256" key="8">
    <source>
        <dbReference type="ARBA" id="ARBA00023014"/>
    </source>
</evidence>
<evidence type="ECO:0000256" key="3">
    <source>
        <dbReference type="ARBA" id="ARBA00012239"/>
    </source>
</evidence>
<dbReference type="Proteomes" id="UP001597340">
    <property type="component" value="Unassembled WGS sequence"/>
</dbReference>
<evidence type="ECO:0000256" key="9">
    <source>
        <dbReference type="ARBA" id="ARBA00050776"/>
    </source>
</evidence>
<evidence type="ECO:0000256" key="5">
    <source>
        <dbReference type="ARBA" id="ARBA00022723"/>
    </source>
</evidence>
<protein>
    <recommendedName>
        <fullName evidence="3">cysteine desulfurase</fullName>
        <ecNumber evidence="3">2.8.1.7</ecNumber>
    </recommendedName>
</protein>
<dbReference type="InterPro" id="IPR020578">
    <property type="entry name" value="Aminotrans_V_PyrdxlP_BS"/>
</dbReference>
<sequence>MSRIYLDHAASTPMHPEVAQTMMDIMTGQFGNASSVHAFGRDAKRIVSGARDAVAASLGCKPEEIIFTSGGTESDNLALFGTATADGRTSGHIITTAIEHHAVLHACDELEKAGYEVTYVPVNSKGRVNPADIKTAIRPDTFLISMMYANNEVGVIQPIHEVGQIAREHGIVFHIDGVQAFGHVHIDCQSLPIDLLSLSGHKINGPQGMGALYVRQGTRLQPLLHGGLQEKKRRAGTENIAGIAGLAKAATLANASIEERWTHDAKLRETLLKALEDTLGSDAFVINGDPEHSLPNVLNVSFPAIGTETMLMNLDMEGIAAASGSACTSGSLELSHVLQAMNLPEDVLKSAIRFSFGLGNTMEEMEYTARKIETIWKRLRTRY</sequence>
<dbReference type="Gene3D" id="3.90.1150.10">
    <property type="entry name" value="Aspartate Aminotransferase, domain 1"/>
    <property type="match status" value="1"/>
</dbReference>
<dbReference type="SUPFAM" id="SSF53383">
    <property type="entry name" value="PLP-dependent transferases"/>
    <property type="match status" value="1"/>
</dbReference>
<keyword evidence="4" id="KW-0808">Transferase</keyword>